<name>A0ABW1J5T6_9PSEU</name>
<dbReference type="Proteomes" id="UP001596302">
    <property type="component" value="Unassembled WGS sequence"/>
</dbReference>
<organism evidence="1 2">
    <name type="scientific">Pseudonocardia hispaniensis</name>
    <dbReference type="NCBI Taxonomy" id="904933"/>
    <lineage>
        <taxon>Bacteria</taxon>
        <taxon>Bacillati</taxon>
        <taxon>Actinomycetota</taxon>
        <taxon>Actinomycetes</taxon>
        <taxon>Pseudonocardiales</taxon>
        <taxon>Pseudonocardiaceae</taxon>
        <taxon>Pseudonocardia</taxon>
    </lineage>
</organism>
<proteinExistence type="predicted"/>
<dbReference type="PANTHER" id="PTHR35368">
    <property type="entry name" value="HYDROPEROXIDE REDUCTASE"/>
    <property type="match status" value="1"/>
</dbReference>
<keyword evidence="1" id="KW-0575">Peroxidase</keyword>
<dbReference type="InterPro" id="IPR003718">
    <property type="entry name" value="OsmC/Ohr_fam"/>
</dbReference>
<dbReference type="SUPFAM" id="SSF82784">
    <property type="entry name" value="OsmC-like"/>
    <property type="match status" value="1"/>
</dbReference>
<accession>A0ABW1J5T6</accession>
<dbReference type="InterPro" id="IPR015946">
    <property type="entry name" value="KH_dom-like_a/b"/>
</dbReference>
<dbReference type="Gene3D" id="3.30.300.20">
    <property type="match status" value="1"/>
</dbReference>
<dbReference type="GO" id="GO:0004601">
    <property type="term" value="F:peroxidase activity"/>
    <property type="evidence" value="ECO:0007669"/>
    <property type="project" value="UniProtKB-KW"/>
</dbReference>
<keyword evidence="1" id="KW-0560">Oxidoreductase</keyword>
<reference evidence="2" key="1">
    <citation type="journal article" date="2019" name="Int. J. Syst. Evol. Microbiol.">
        <title>The Global Catalogue of Microorganisms (GCM) 10K type strain sequencing project: providing services to taxonomists for standard genome sequencing and annotation.</title>
        <authorList>
            <consortium name="The Broad Institute Genomics Platform"/>
            <consortium name="The Broad Institute Genome Sequencing Center for Infectious Disease"/>
            <person name="Wu L."/>
            <person name="Ma J."/>
        </authorList>
    </citation>
    <scope>NUCLEOTIDE SEQUENCE [LARGE SCALE GENOMIC DNA]</scope>
    <source>
        <strain evidence="2">CCM 8391</strain>
    </source>
</reference>
<evidence type="ECO:0000313" key="1">
    <source>
        <dbReference type="EMBL" id="MFC5995720.1"/>
    </source>
</evidence>
<dbReference type="Pfam" id="PF02566">
    <property type="entry name" value="OsmC"/>
    <property type="match status" value="1"/>
</dbReference>
<dbReference type="EMBL" id="JBHSQW010000034">
    <property type="protein sequence ID" value="MFC5995720.1"/>
    <property type="molecule type" value="Genomic_DNA"/>
</dbReference>
<gene>
    <name evidence="1" type="ORF">ACFQE5_16025</name>
</gene>
<sequence length="124" mass="13613">MEGHPAFGGTESYLSPLDMVLASLVACTQVTGRIVATGMKGAELGEWEVDLTSHLSNAVLVFGEEGSPNFNDVELNVAVETNMSEQEFAHFTSELERRCPMAALFRESGVEFKLSWSNRPLMRT</sequence>
<protein>
    <submittedName>
        <fullName evidence="1">OsmC family protein</fullName>
        <ecNumber evidence="1">1.11.1.-</ecNumber>
    </submittedName>
</protein>
<dbReference type="EC" id="1.11.1.-" evidence="1"/>
<keyword evidence="2" id="KW-1185">Reference proteome</keyword>
<dbReference type="PANTHER" id="PTHR35368:SF1">
    <property type="entry name" value="HYDROPEROXIDE REDUCTASE"/>
    <property type="match status" value="1"/>
</dbReference>
<dbReference type="RefSeq" id="WP_379585954.1">
    <property type="nucleotide sequence ID" value="NZ_JBHSQW010000034.1"/>
</dbReference>
<evidence type="ECO:0000313" key="2">
    <source>
        <dbReference type="Proteomes" id="UP001596302"/>
    </source>
</evidence>
<dbReference type="InterPro" id="IPR052924">
    <property type="entry name" value="OsmC/Ohr_hydroprdx_reductase"/>
</dbReference>
<dbReference type="InterPro" id="IPR036102">
    <property type="entry name" value="OsmC/Ohrsf"/>
</dbReference>
<comment type="caution">
    <text evidence="1">The sequence shown here is derived from an EMBL/GenBank/DDBJ whole genome shotgun (WGS) entry which is preliminary data.</text>
</comment>